<accession>A0A810Q8K5</accession>
<evidence type="ECO:0000313" key="1">
    <source>
        <dbReference type="EMBL" id="BCK82602.1"/>
    </source>
</evidence>
<gene>
    <name evidence="1" type="ORF">MM50RIKEN_23650</name>
</gene>
<dbReference type="Proteomes" id="UP000681035">
    <property type="component" value="Chromosome"/>
</dbReference>
<evidence type="ECO:0008006" key="3">
    <source>
        <dbReference type="Google" id="ProtNLM"/>
    </source>
</evidence>
<protein>
    <recommendedName>
        <fullName evidence="3">DNA polymerase III subunit delta</fullName>
    </recommendedName>
</protein>
<name>A0A810Q8K5_9FIRM</name>
<dbReference type="SUPFAM" id="SSF52540">
    <property type="entry name" value="P-loop containing nucleoside triphosphate hydrolases"/>
    <property type="match status" value="1"/>
</dbReference>
<evidence type="ECO:0000313" key="2">
    <source>
        <dbReference type="Proteomes" id="UP000681035"/>
    </source>
</evidence>
<dbReference type="EMBL" id="AP023418">
    <property type="protein sequence ID" value="BCK82602.1"/>
    <property type="molecule type" value="Genomic_DNA"/>
</dbReference>
<dbReference type="GO" id="GO:0006261">
    <property type="term" value="P:DNA-templated DNA replication"/>
    <property type="evidence" value="ECO:0007669"/>
    <property type="project" value="TreeGrafter"/>
</dbReference>
<dbReference type="Gene3D" id="3.40.50.300">
    <property type="entry name" value="P-loop containing nucleotide triphosphate hydrolases"/>
    <property type="match status" value="1"/>
</dbReference>
<dbReference type="KEGG" id="vcop:MM50RIKEN_23650"/>
<organism evidence="1 2">
    <name type="scientific">Vescimonas coprocola</name>
    <dbReference type="NCBI Taxonomy" id="2714355"/>
    <lineage>
        <taxon>Bacteria</taxon>
        <taxon>Bacillati</taxon>
        <taxon>Bacillota</taxon>
        <taxon>Clostridia</taxon>
        <taxon>Eubacteriales</taxon>
        <taxon>Oscillospiraceae</taxon>
        <taxon>Vescimonas</taxon>
    </lineage>
</organism>
<dbReference type="PANTHER" id="PTHR11669:SF8">
    <property type="entry name" value="DNA POLYMERASE III SUBUNIT DELTA"/>
    <property type="match status" value="1"/>
</dbReference>
<dbReference type="PANTHER" id="PTHR11669">
    <property type="entry name" value="REPLICATION FACTOR C / DNA POLYMERASE III GAMMA-TAU SUBUNIT"/>
    <property type="match status" value="1"/>
</dbReference>
<dbReference type="InterPro" id="IPR027417">
    <property type="entry name" value="P-loop_NTPase"/>
</dbReference>
<reference evidence="1" key="1">
    <citation type="submission" date="2020-09" db="EMBL/GenBank/DDBJ databases">
        <title>New species isolated from human feces.</title>
        <authorList>
            <person name="Kitahara M."/>
            <person name="Shigeno Y."/>
            <person name="Shime M."/>
            <person name="Matsumoto Y."/>
            <person name="Nakamura S."/>
            <person name="Motooka D."/>
            <person name="Fukuoka S."/>
            <person name="Nishikawa H."/>
            <person name="Benno Y."/>
        </authorList>
    </citation>
    <scope>NUCLEOTIDE SEQUENCE</scope>
    <source>
        <strain evidence="1">MM50</strain>
    </source>
</reference>
<proteinExistence type="predicted"/>
<sequence length="287" mass="31819">MEELIPENSTLARRIRAAASKGTLSHAAILSGSGDRMAAARYFAAALECEGEGERPCLRCRQCRKVLEDIHPDVVTVRDDGHKELPVELVRQLRQDVYIRPNDGARKVYIFADCGQLNQRDQNVLLKIVEEGPAYAAFLFCAEKAAALLPTIRSRCVEWKVAGQPETPEMEQARGLCRVLAQGKTLPAAQWLVSLENRRIKREQLQELLQDAWLLTAQALLLQAGKPEDGTLPEEAALLSRSLSSRRLEGLSALLRQYSADCAYNVGAGHVLGALCAQWERLLHATR</sequence>
<keyword evidence="2" id="KW-1185">Reference proteome</keyword>
<dbReference type="RefSeq" id="WP_213541156.1">
    <property type="nucleotide sequence ID" value="NZ_AP023418.1"/>
</dbReference>
<dbReference type="Pfam" id="PF13177">
    <property type="entry name" value="DNA_pol3_delta2"/>
    <property type="match status" value="1"/>
</dbReference>
<dbReference type="AlphaFoldDB" id="A0A810Q8K5"/>
<dbReference type="InterPro" id="IPR050238">
    <property type="entry name" value="DNA_Rep/Repair_Clamp_Loader"/>
</dbReference>